<gene>
    <name evidence="2" type="ORF">B9Z19DRAFT_1123129</name>
</gene>
<dbReference type="Proteomes" id="UP000244722">
    <property type="component" value="Unassembled WGS sequence"/>
</dbReference>
<dbReference type="OrthoDB" id="5405453at2759"/>
<proteinExistence type="predicted"/>
<name>A0A2T6ZZ64_TUBBO</name>
<dbReference type="AlphaFoldDB" id="A0A2T6ZZ64"/>
<reference evidence="2 3" key="1">
    <citation type="submission" date="2017-04" db="EMBL/GenBank/DDBJ databases">
        <title>Draft genome sequence of Tuber borchii Vittad., a whitish edible truffle.</title>
        <authorList>
            <consortium name="DOE Joint Genome Institute"/>
            <person name="Murat C."/>
            <person name="Kuo A."/>
            <person name="Barry K.W."/>
            <person name="Clum A."/>
            <person name="Dockter R.B."/>
            <person name="Fauchery L."/>
            <person name="Iotti M."/>
            <person name="Kohler A."/>
            <person name="Labutti K."/>
            <person name="Lindquist E.A."/>
            <person name="Lipzen A."/>
            <person name="Ohm R.A."/>
            <person name="Wang M."/>
            <person name="Grigoriev I.V."/>
            <person name="Zambonelli A."/>
            <person name="Martin F.M."/>
        </authorList>
    </citation>
    <scope>NUCLEOTIDE SEQUENCE [LARGE SCALE GENOMIC DNA]</scope>
    <source>
        <strain evidence="2 3">Tbo3840</strain>
    </source>
</reference>
<protein>
    <submittedName>
        <fullName evidence="2">Uncharacterized protein</fullName>
    </submittedName>
</protein>
<feature type="compositionally biased region" description="Low complexity" evidence="1">
    <location>
        <begin position="229"/>
        <end position="241"/>
    </location>
</feature>
<dbReference type="EMBL" id="NESQ01000058">
    <property type="protein sequence ID" value="PUU80763.1"/>
    <property type="molecule type" value="Genomic_DNA"/>
</dbReference>
<evidence type="ECO:0000313" key="2">
    <source>
        <dbReference type="EMBL" id="PUU80763.1"/>
    </source>
</evidence>
<keyword evidence="3" id="KW-1185">Reference proteome</keyword>
<organism evidence="2 3">
    <name type="scientific">Tuber borchii</name>
    <name type="common">White truffle</name>
    <dbReference type="NCBI Taxonomy" id="42251"/>
    <lineage>
        <taxon>Eukaryota</taxon>
        <taxon>Fungi</taxon>
        <taxon>Dikarya</taxon>
        <taxon>Ascomycota</taxon>
        <taxon>Pezizomycotina</taxon>
        <taxon>Pezizomycetes</taxon>
        <taxon>Pezizales</taxon>
        <taxon>Tuberaceae</taxon>
        <taxon>Tuber</taxon>
    </lineage>
</organism>
<sequence length="381" mass="40563">MARADVKRGKEITPRRRVAIMTMRILGLQYHEIQARTGVAKSTANNIYCRAVRNATKIALDRKQHEVSELAALESQVVLGSPCTTIRSQELEVEIPEPLPAALLSQFPAAITTSELQHLGFRAPDLESGSTSLPRSLETAGLEALELGISQLQCVSNVEEDSLASRILGPEAILDNIQAASRESLRGGLEPGILGLRSTLDNIQGASGEDRLLGGIGNEIPELQDPLDSGLGASGEESFSGLGSGDARPQEGSESSGLGDEERRVREGFLGGILIFGAGSEGIVGVSEGDEDEITVTVPENIAGSSVSVPEISFLDLISAKALDSGSRSGRPQVLSSTEKDALVAFIKREFTTRRMVLVDIRRESGLSHLSDTTVWKALKE</sequence>
<evidence type="ECO:0000256" key="1">
    <source>
        <dbReference type="SAM" id="MobiDB-lite"/>
    </source>
</evidence>
<comment type="caution">
    <text evidence="2">The sequence shown here is derived from an EMBL/GenBank/DDBJ whole genome shotgun (WGS) entry which is preliminary data.</text>
</comment>
<accession>A0A2T6ZZ64</accession>
<feature type="region of interest" description="Disordered" evidence="1">
    <location>
        <begin position="214"/>
        <end position="262"/>
    </location>
</feature>
<evidence type="ECO:0000313" key="3">
    <source>
        <dbReference type="Proteomes" id="UP000244722"/>
    </source>
</evidence>